<dbReference type="GO" id="GO:0016020">
    <property type="term" value="C:membrane"/>
    <property type="evidence" value="ECO:0007669"/>
    <property type="project" value="UniProtKB-SubCell"/>
</dbReference>
<feature type="transmembrane region" description="Helical" evidence="6">
    <location>
        <begin position="162"/>
        <end position="178"/>
    </location>
</feature>
<comment type="subcellular location">
    <subcellularLocation>
        <location evidence="1">Membrane</location>
        <topology evidence="1">Multi-pass membrane protein</topology>
    </subcellularLocation>
</comment>
<accession>A0A8B7NQ30</accession>
<dbReference type="PROSITE" id="PS50801">
    <property type="entry name" value="STAS"/>
    <property type="match status" value="1"/>
</dbReference>
<feature type="transmembrane region" description="Helical" evidence="6">
    <location>
        <begin position="562"/>
        <end position="583"/>
    </location>
</feature>
<dbReference type="GeneID" id="108672636"/>
<evidence type="ECO:0000259" key="7">
    <source>
        <dbReference type="PROSITE" id="PS50801"/>
    </source>
</evidence>
<dbReference type="Pfam" id="PF01740">
    <property type="entry name" value="STAS"/>
    <property type="match status" value="1"/>
</dbReference>
<reference evidence="9" key="1">
    <citation type="submission" date="2025-08" db="UniProtKB">
        <authorList>
            <consortium name="RefSeq"/>
        </authorList>
    </citation>
    <scope>IDENTIFICATION</scope>
    <source>
        <tissue evidence="9">Whole organism</tissue>
    </source>
</reference>
<keyword evidence="2 6" id="KW-0812">Transmembrane</keyword>
<dbReference type="InterPro" id="IPR011547">
    <property type="entry name" value="SLC26A/SulP_dom"/>
</dbReference>
<keyword evidence="8" id="KW-1185">Reference proteome</keyword>
<dbReference type="CDD" id="cd07042">
    <property type="entry name" value="STAS_SulP_like_sulfate_transporter"/>
    <property type="match status" value="1"/>
</dbReference>
<dbReference type="InterPro" id="IPR036513">
    <property type="entry name" value="STAS_dom_sf"/>
</dbReference>
<dbReference type="Gene3D" id="3.30.750.24">
    <property type="entry name" value="STAS domain"/>
    <property type="match status" value="1"/>
</dbReference>
<feature type="transmembrane region" description="Helical" evidence="6">
    <location>
        <begin position="595"/>
        <end position="624"/>
    </location>
</feature>
<dbReference type="AlphaFoldDB" id="A0A8B7NQ30"/>
<dbReference type="GO" id="GO:0055085">
    <property type="term" value="P:transmembrane transport"/>
    <property type="evidence" value="ECO:0007669"/>
    <property type="project" value="InterPro"/>
</dbReference>
<evidence type="ECO:0000256" key="4">
    <source>
        <dbReference type="ARBA" id="ARBA00023136"/>
    </source>
</evidence>
<feature type="transmembrane region" description="Helical" evidence="6">
    <location>
        <begin position="298"/>
        <end position="319"/>
    </location>
</feature>
<protein>
    <submittedName>
        <fullName evidence="9">Solute carrier family 26 member 6 isoform X1</fullName>
    </submittedName>
</protein>
<evidence type="ECO:0000256" key="1">
    <source>
        <dbReference type="ARBA" id="ARBA00004141"/>
    </source>
</evidence>
<evidence type="ECO:0000313" key="8">
    <source>
        <dbReference type="Proteomes" id="UP000694843"/>
    </source>
</evidence>
<proteinExistence type="predicted"/>
<dbReference type="OrthoDB" id="7365796at2759"/>
<dbReference type="Proteomes" id="UP000694843">
    <property type="component" value="Unplaced"/>
</dbReference>
<keyword evidence="3 6" id="KW-1133">Transmembrane helix</keyword>
<feature type="transmembrane region" description="Helical" evidence="6">
    <location>
        <begin position="409"/>
        <end position="431"/>
    </location>
</feature>
<organism evidence="8 9">
    <name type="scientific">Hyalella azteca</name>
    <name type="common">Amphipod</name>
    <dbReference type="NCBI Taxonomy" id="294128"/>
    <lineage>
        <taxon>Eukaryota</taxon>
        <taxon>Metazoa</taxon>
        <taxon>Ecdysozoa</taxon>
        <taxon>Arthropoda</taxon>
        <taxon>Crustacea</taxon>
        <taxon>Multicrustacea</taxon>
        <taxon>Malacostraca</taxon>
        <taxon>Eumalacostraca</taxon>
        <taxon>Peracarida</taxon>
        <taxon>Amphipoda</taxon>
        <taxon>Senticaudata</taxon>
        <taxon>Talitrida</taxon>
        <taxon>Talitroidea</taxon>
        <taxon>Hyalellidae</taxon>
        <taxon>Hyalella</taxon>
    </lineage>
</organism>
<evidence type="ECO:0000256" key="5">
    <source>
        <dbReference type="SAM" id="MobiDB-lite"/>
    </source>
</evidence>
<feature type="transmembrane region" description="Helical" evidence="6">
    <location>
        <begin position="331"/>
        <end position="353"/>
    </location>
</feature>
<dbReference type="SUPFAM" id="SSF52091">
    <property type="entry name" value="SpoIIaa-like"/>
    <property type="match status" value="1"/>
</dbReference>
<feature type="region of interest" description="Disordered" evidence="5">
    <location>
        <begin position="699"/>
        <end position="740"/>
    </location>
</feature>
<dbReference type="InterPro" id="IPR001902">
    <property type="entry name" value="SLC26A/SulP_fam"/>
</dbReference>
<gene>
    <name evidence="9" type="primary">LOC108672636</name>
</gene>
<feature type="domain" description="STAS" evidence="7">
    <location>
        <begin position="649"/>
        <end position="892"/>
    </location>
</feature>
<evidence type="ECO:0000256" key="3">
    <source>
        <dbReference type="ARBA" id="ARBA00022989"/>
    </source>
</evidence>
<name>A0A8B7NQ30_HYAAZ</name>
<evidence type="ECO:0000256" key="2">
    <source>
        <dbReference type="ARBA" id="ARBA00022692"/>
    </source>
</evidence>
<dbReference type="NCBIfam" id="TIGR00815">
    <property type="entry name" value="sulP"/>
    <property type="match status" value="1"/>
</dbReference>
<dbReference type="Pfam" id="PF00916">
    <property type="entry name" value="Sulfate_transp"/>
    <property type="match status" value="1"/>
</dbReference>
<feature type="region of interest" description="Disordered" evidence="5">
    <location>
        <begin position="1"/>
        <end position="57"/>
    </location>
</feature>
<dbReference type="RefSeq" id="XP_018015834.1">
    <property type="nucleotide sequence ID" value="XM_018160345.2"/>
</dbReference>
<feature type="compositionally biased region" description="Basic and acidic residues" evidence="5">
    <location>
        <begin position="1"/>
        <end position="15"/>
    </location>
</feature>
<dbReference type="InterPro" id="IPR002645">
    <property type="entry name" value="STAS_dom"/>
</dbReference>
<evidence type="ECO:0000256" key="6">
    <source>
        <dbReference type="SAM" id="Phobius"/>
    </source>
</evidence>
<evidence type="ECO:0000313" key="9">
    <source>
        <dbReference type="RefSeq" id="XP_018015834.1"/>
    </source>
</evidence>
<feature type="transmembrane region" description="Helical" evidence="6">
    <location>
        <begin position="459"/>
        <end position="482"/>
    </location>
</feature>
<feature type="transmembrane region" description="Helical" evidence="6">
    <location>
        <begin position="536"/>
        <end position="556"/>
    </location>
</feature>
<dbReference type="PANTHER" id="PTHR11814">
    <property type="entry name" value="SULFATE TRANSPORTER"/>
    <property type="match status" value="1"/>
</dbReference>
<dbReference type="OMA" id="FANYWRI"/>
<feature type="transmembrane region" description="Helical" evidence="6">
    <location>
        <begin position="373"/>
        <end position="397"/>
    </location>
</feature>
<sequence>MSSRGADGDLKDPSHDRRHRAPPVISGTCRDPSAGSTSKVRLRIDDDTSGTVATSADPAEVQQVHVQRPAYTLPQLRHDLCYQPSPKRGLKGSLKSCLRSSCRCSPGALWSLLQQRVPLLAWLPTYSPRRDLVGDLIAGLTVAVMHIPQGMAYAMLAEVPPILGLYTAFFPVLAYAIFGTSKHVSVGTFAVCSLMTGKVVGDLATPIFPAVTTVTSLLAQHLDNTTMPSSVLPNSGSAAILNSLRISARSLDKSSSLSDVSQAPVGFADAVNDTLLTGLSTMTTSGPESSSGPVQYTPLQVCVAVAFMVGVWQILFGLLHLGDMCVLLSDMLISGFTTGAAVHVLSSQLKHIFGLPVPRYSGPFRLIYTYIDLVKMLPSVNATALVMSVVCIAVLVFNNEIIKPRLRKITNFPVPIELIVVVVGTTVEYFVQFETTNELNVVGDIPTGLPEATLPDYNLFGLMLADTFVLAIVVFIISFSMVKIFSTKHGYRVDATQELYAGGISNIFGSMFSCVPSCVSLSRSLIQESVGGRTQMTSFVSCSAMFFVLLFIGPLFETLPNCVLASIIIVALKGMFLQMYDFISSWKRSKGDAMLWLVSFSVTVLVDIDYGLGCGLLFSLLVLFKRYFDPVVAKLGWVPNTDIYLELDNYQSVVSVAGASICKVTGALNFVNIECFKKRLVKVTGLDVEKVALAKSHRDQQLVTPTHRASEARGSQKPGTPVDDVGDISTGGRPGQTIPAPAENLTREVIKDAIVNVFHCNMSFSCQASQKNNDFTNGQENLAYLQDEQPQEQLNNSCSTNFTSTKTSHGVVDSSKVDMNMLVLCFSSVSWLDFTAAKQLENLFDTYSKAGITLVVAGANDQVLETLKISGLFARIPENRFFLSIHDALTFLAAASEQNSGRVPSAARIFAAASEQNSGHVPGAARSSTHDARPAVVALSPALPAAATTAGQSCQYSKADIP</sequence>
<dbReference type="KEGG" id="hazt:108672636"/>
<keyword evidence="4 6" id="KW-0472">Membrane</keyword>